<organism evidence="2 3">
    <name type="scientific">Microbacterium gilvum</name>
    <dbReference type="NCBI Taxonomy" id="1336204"/>
    <lineage>
        <taxon>Bacteria</taxon>
        <taxon>Bacillati</taxon>
        <taxon>Actinomycetota</taxon>
        <taxon>Actinomycetes</taxon>
        <taxon>Micrococcales</taxon>
        <taxon>Microbacteriaceae</taxon>
        <taxon>Microbacterium</taxon>
    </lineage>
</organism>
<evidence type="ECO:0000313" key="3">
    <source>
        <dbReference type="Proteomes" id="UP001501645"/>
    </source>
</evidence>
<accession>A0ABP9A467</accession>
<dbReference type="InterPro" id="IPR001763">
    <property type="entry name" value="Rhodanese-like_dom"/>
</dbReference>
<dbReference type="Proteomes" id="UP001501645">
    <property type="component" value="Unassembled WGS sequence"/>
</dbReference>
<comment type="caution">
    <text evidence="2">The sequence shown here is derived from an EMBL/GenBank/DDBJ whole genome shotgun (WGS) entry which is preliminary data.</text>
</comment>
<dbReference type="InterPro" id="IPR045886">
    <property type="entry name" value="ThiF/MoeB/HesA"/>
</dbReference>
<dbReference type="PROSITE" id="PS50206">
    <property type="entry name" value="RHODANESE_3"/>
    <property type="match status" value="1"/>
</dbReference>
<dbReference type="PANTHER" id="PTHR10953">
    <property type="entry name" value="UBIQUITIN-ACTIVATING ENZYME E1"/>
    <property type="match status" value="1"/>
</dbReference>
<reference evidence="3" key="1">
    <citation type="journal article" date="2019" name="Int. J. Syst. Evol. Microbiol.">
        <title>The Global Catalogue of Microorganisms (GCM) 10K type strain sequencing project: providing services to taxonomists for standard genome sequencing and annotation.</title>
        <authorList>
            <consortium name="The Broad Institute Genomics Platform"/>
            <consortium name="The Broad Institute Genome Sequencing Center for Infectious Disease"/>
            <person name="Wu L."/>
            <person name="Ma J."/>
        </authorList>
    </citation>
    <scope>NUCLEOTIDE SEQUENCE [LARGE SCALE GENOMIC DNA]</scope>
    <source>
        <strain evidence="3">JCM 18537</strain>
    </source>
</reference>
<dbReference type="EMBL" id="BAABKO010000002">
    <property type="protein sequence ID" value="GAA4772624.1"/>
    <property type="molecule type" value="Genomic_DNA"/>
</dbReference>
<dbReference type="Gene3D" id="3.40.50.720">
    <property type="entry name" value="NAD(P)-binding Rossmann-like Domain"/>
    <property type="match status" value="1"/>
</dbReference>
<dbReference type="Pfam" id="PF00581">
    <property type="entry name" value="Rhodanese"/>
    <property type="match status" value="1"/>
</dbReference>
<dbReference type="CDD" id="cd00158">
    <property type="entry name" value="RHOD"/>
    <property type="match status" value="1"/>
</dbReference>
<dbReference type="SMART" id="SM00450">
    <property type="entry name" value="RHOD"/>
    <property type="match status" value="1"/>
</dbReference>
<sequence>MSLPALVAPGPPLTAAQRERYARQTMLPGMGEVAQRRLLAARVLVVGAGGLGAPALLGLAAAGVGTLGVIDADTVEVSNLQRQLLHGVRDVGRRKVDSAREAIQAIDPSVVVETHPERFTAANAAAMLARYDLVVDGSDNFATRLLVDDEAERAGIPVVWGSVIRYEGQVSVFWAARGVRFRDLYPDVPDDAPDCATAGVLGPLCALVGAQLAAEAIKLVTGVGRTLLGRVVVIDALTAGWREVSLRAEEPAPSPALVTAAALRAALDSARPPLVIDVRAPSEPGAVPTAVRWELDAIEAGQDEPSAVADALAAEREIVVHCAAGIRSATAAGILARRHPGHPVGSLAGGIAAWNALHDASRSVCAVSG</sequence>
<keyword evidence="3" id="KW-1185">Reference proteome</keyword>
<evidence type="ECO:0000313" key="2">
    <source>
        <dbReference type="EMBL" id="GAA4772624.1"/>
    </source>
</evidence>
<dbReference type="Pfam" id="PF00899">
    <property type="entry name" value="ThiF"/>
    <property type="match status" value="1"/>
</dbReference>
<keyword evidence="2" id="KW-0548">Nucleotidyltransferase</keyword>
<gene>
    <name evidence="2" type="primary">moeZ</name>
    <name evidence="2" type="ORF">GCM10023351_16040</name>
</gene>
<feature type="domain" description="Rhodanese" evidence="1">
    <location>
        <begin position="269"/>
        <end position="363"/>
    </location>
</feature>
<dbReference type="InterPro" id="IPR036873">
    <property type="entry name" value="Rhodanese-like_dom_sf"/>
</dbReference>
<protein>
    <submittedName>
        <fullName evidence="2">Adenylyltransferase/sulfurtransferase MoeZ</fullName>
    </submittedName>
</protein>
<dbReference type="CDD" id="cd00757">
    <property type="entry name" value="ThiF_MoeB_HesA_family"/>
    <property type="match status" value="1"/>
</dbReference>
<dbReference type="RefSeq" id="WP_345437858.1">
    <property type="nucleotide sequence ID" value="NZ_BAABKO010000002.1"/>
</dbReference>
<dbReference type="PANTHER" id="PTHR10953:SF102">
    <property type="entry name" value="ADENYLYLTRANSFERASE AND SULFURTRANSFERASE MOCS3"/>
    <property type="match status" value="1"/>
</dbReference>
<dbReference type="Gene3D" id="3.40.250.10">
    <property type="entry name" value="Rhodanese-like domain"/>
    <property type="match status" value="1"/>
</dbReference>
<proteinExistence type="predicted"/>
<keyword evidence="2" id="KW-0808">Transferase</keyword>
<name>A0ABP9A467_9MICO</name>
<dbReference type="InterPro" id="IPR035985">
    <property type="entry name" value="Ubiquitin-activating_enz"/>
</dbReference>
<evidence type="ECO:0000259" key="1">
    <source>
        <dbReference type="PROSITE" id="PS50206"/>
    </source>
</evidence>
<dbReference type="GO" id="GO:0016779">
    <property type="term" value="F:nucleotidyltransferase activity"/>
    <property type="evidence" value="ECO:0007669"/>
    <property type="project" value="UniProtKB-KW"/>
</dbReference>
<dbReference type="SUPFAM" id="SSF69572">
    <property type="entry name" value="Activating enzymes of the ubiquitin-like proteins"/>
    <property type="match status" value="1"/>
</dbReference>
<dbReference type="InterPro" id="IPR000594">
    <property type="entry name" value="ThiF_NAD_FAD-bd"/>
</dbReference>